<evidence type="ECO:0000313" key="1">
    <source>
        <dbReference type="EMBL" id="EHL29511.1"/>
    </source>
</evidence>
<proteinExistence type="predicted"/>
<dbReference type="Proteomes" id="UP000002770">
    <property type="component" value="Unassembled WGS sequence"/>
</dbReference>
<protein>
    <submittedName>
        <fullName evidence="1">Uncharacterized protein</fullName>
    </submittedName>
</protein>
<name>G9ET44_9GAMM</name>
<dbReference type="HOGENOM" id="CLU_3218054_0_0_6"/>
<sequence length="44" mass="5017">MSERGLVITRNYNAATPKLNFIQLLNSKSSSGMMTAIYLRSKFY</sequence>
<organism evidence="1 2">
    <name type="scientific">Legionella drancourtii LLAP12</name>
    <dbReference type="NCBI Taxonomy" id="658187"/>
    <lineage>
        <taxon>Bacteria</taxon>
        <taxon>Pseudomonadati</taxon>
        <taxon>Pseudomonadota</taxon>
        <taxon>Gammaproteobacteria</taxon>
        <taxon>Legionellales</taxon>
        <taxon>Legionellaceae</taxon>
        <taxon>Legionella</taxon>
    </lineage>
</organism>
<dbReference type="EMBL" id="JH413847">
    <property type="protein sequence ID" value="EHL29511.1"/>
    <property type="molecule type" value="Genomic_DNA"/>
</dbReference>
<reference evidence="1 2" key="1">
    <citation type="journal article" date="2011" name="BMC Genomics">
        <title>Insight into cross-talk between intra-amoebal pathogens.</title>
        <authorList>
            <person name="Gimenez G."/>
            <person name="Bertelli C."/>
            <person name="Moliner C."/>
            <person name="Robert C."/>
            <person name="Raoult D."/>
            <person name="Fournier P.E."/>
            <person name="Greub G."/>
        </authorList>
    </citation>
    <scope>NUCLEOTIDE SEQUENCE [LARGE SCALE GENOMIC DNA]</scope>
    <source>
        <strain evidence="1 2">LLAP12</strain>
    </source>
</reference>
<gene>
    <name evidence="1" type="ORF">LDG_8473</name>
</gene>
<dbReference type="AlphaFoldDB" id="G9ET44"/>
<dbReference type="STRING" id="658187.LDG_8473"/>
<evidence type="ECO:0000313" key="2">
    <source>
        <dbReference type="Proteomes" id="UP000002770"/>
    </source>
</evidence>
<keyword evidence="2" id="KW-1185">Reference proteome</keyword>
<accession>G9ET44</accession>
<dbReference type="InParanoid" id="G9ET44"/>